<evidence type="ECO:0000313" key="4">
    <source>
        <dbReference type="Proteomes" id="UP000813824"/>
    </source>
</evidence>
<dbReference type="PANTHER" id="PTHR43595">
    <property type="entry name" value="37S RIBOSOMAL PROTEIN S26, MITOCHONDRIAL"/>
    <property type="match status" value="1"/>
</dbReference>
<dbReference type="Proteomes" id="UP000813824">
    <property type="component" value="Unassembled WGS sequence"/>
</dbReference>
<evidence type="ECO:0000256" key="1">
    <source>
        <dbReference type="ARBA" id="ARBA00037226"/>
    </source>
</evidence>
<reference evidence="3" key="1">
    <citation type="journal article" date="2021" name="New Phytol.">
        <title>Evolutionary innovations through gain and loss of genes in the ectomycorrhizal Boletales.</title>
        <authorList>
            <person name="Wu G."/>
            <person name="Miyauchi S."/>
            <person name="Morin E."/>
            <person name="Kuo A."/>
            <person name="Drula E."/>
            <person name="Varga T."/>
            <person name="Kohler A."/>
            <person name="Feng B."/>
            <person name="Cao Y."/>
            <person name="Lipzen A."/>
            <person name="Daum C."/>
            <person name="Hundley H."/>
            <person name="Pangilinan J."/>
            <person name="Johnson J."/>
            <person name="Barry K."/>
            <person name="LaButti K."/>
            <person name="Ng V."/>
            <person name="Ahrendt S."/>
            <person name="Min B."/>
            <person name="Choi I.G."/>
            <person name="Park H."/>
            <person name="Plett J.M."/>
            <person name="Magnuson J."/>
            <person name="Spatafora J.W."/>
            <person name="Nagy L.G."/>
            <person name="Henrissat B."/>
            <person name="Grigoriev I.V."/>
            <person name="Yang Z.L."/>
            <person name="Xu J."/>
            <person name="Martin F.M."/>
        </authorList>
    </citation>
    <scope>NUCLEOTIDE SEQUENCE</scope>
    <source>
        <strain evidence="3">KKN 215</strain>
    </source>
</reference>
<dbReference type="SUPFAM" id="SSF54719">
    <property type="entry name" value="Fe,Mn superoxide dismutase (SOD), C-terminal domain"/>
    <property type="match status" value="1"/>
</dbReference>
<keyword evidence="4" id="KW-1185">Reference proteome</keyword>
<evidence type="ECO:0000313" key="3">
    <source>
        <dbReference type="EMBL" id="KAH8105502.1"/>
    </source>
</evidence>
<protein>
    <submittedName>
        <fullName evidence="3">Manganese/iron superoxide dismutase</fullName>
    </submittedName>
</protein>
<dbReference type="GO" id="GO:0046872">
    <property type="term" value="F:metal ion binding"/>
    <property type="evidence" value="ECO:0007669"/>
    <property type="project" value="InterPro"/>
</dbReference>
<accession>A0A8K0UVZ2</accession>
<organism evidence="3 4">
    <name type="scientific">Cristinia sonorae</name>
    <dbReference type="NCBI Taxonomy" id="1940300"/>
    <lineage>
        <taxon>Eukaryota</taxon>
        <taxon>Fungi</taxon>
        <taxon>Dikarya</taxon>
        <taxon>Basidiomycota</taxon>
        <taxon>Agaricomycotina</taxon>
        <taxon>Agaricomycetes</taxon>
        <taxon>Agaricomycetidae</taxon>
        <taxon>Agaricales</taxon>
        <taxon>Pleurotineae</taxon>
        <taxon>Stephanosporaceae</taxon>
        <taxon>Cristinia</taxon>
    </lineage>
</organism>
<dbReference type="Pfam" id="PF02777">
    <property type="entry name" value="Sod_Fe_C"/>
    <property type="match status" value="2"/>
</dbReference>
<comment type="function">
    <text evidence="1">Component of the mitochondrial ribosome (mitoribosome), a dedicated translation machinery responsible for the synthesis of mitochondrial genome-encoded proteins, including at least some of the essential transmembrane subunits of the mitochondrial respiratory chain. The mitoribosomes are attached to the mitochondrial inner membrane and translation products are cotranslationally integrated into the membrane.</text>
</comment>
<comment type="caution">
    <text evidence="3">The sequence shown here is derived from an EMBL/GenBank/DDBJ whole genome shotgun (WGS) entry which is preliminary data.</text>
</comment>
<dbReference type="InterPro" id="IPR019832">
    <property type="entry name" value="Mn/Fe_SOD_C"/>
</dbReference>
<feature type="domain" description="Manganese/iron superoxide dismutase C-terminal" evidence="2">
    <location>
        <begin position="134"/>
        <end position="183"/>
    </location>
</feature>
<dbReference type="InterPro" id="IPR036314">
    <property type="entry name" value="SOD_C_sf"/>
</dbReference>
<dbReference type="Gene3D" id="3.55.40.20">
    <property type="entry name" value="Iron/manganese superoxide dismutase, C-terminal domain"/>
    <property type="match status" value="1"/>
</dbReference>
<dbReference type="GO" id="GO:0005737">
    <property type="term" value="C:cytoplasm"/>
    <property type="evidence" value="ECO:0007669"/>
    <property type="project" value="TreeGrafter"/>
</dbReference>
<dbReference type="PANTHER" id="PTHR43595:SF2">
    <property type="entry name" value="SMALL RIBOSOMAL SUBUNIT PROTEIN MS42"/>
    <property type="match status" value="1"/>
</dbReference>
<dbReference type="EMBL" id="JAEVFJ010000004">
    <property type="protein sequence ID" value="KAH8105502.1"/>
    <property type="molecule type" value="Genomic_DNA"/>
</dbReference>
<dbReference type="OrthoDB" id="275227at2759"/>
<dbReference type="AlphaFoldDB" id="A0A8K0UVZ2"/>
<dbReference type="GO" id="GO:0004784">
    <property type="term" value="F:superoxide dismutase activity"/>
    <property type="evidence" value="ECO:0007669"/>
    <property type="project" value="InterPro"/>
</dbReference>
<dbReference type="InterPro" id="IPR036324">
    <property type="entry name" value="Mn/Fe_SOD_N_sf"/>
</dbReference>
<proteinExistence type="predicted"/>
<evidence type="ECO:0000259" key="2">
    <source>
        <dbReference type="Pfam" id="PF02777"/>
    </source>
</evidence>
<sequence length="303" mass="33354">MQGVGLRLAGASSRAAMRHTRPRWPPRSALHTLQEYNDVEKGRGEFLPPAAFRAVAIEYQGGLLERLNDEVRGTELESKSLAHTVIQAAEKPSHVMAFNYASEALNNDFFVKGLKHPEPSTSNEHEISDLLGGGIKRHFDSLEQLKSEFGGHALGMFSPGWVWLVCDAIGSLAIIPSFGTETLLIRSRQEMVDKPPTYLGYTGTARVGRGAPAGRVPPSNGVSQSRSYSTDEAAQVTSVYGKNHKVGDVLFPLLCLSIHEHAWLSAGHGIWGKEEYVKKFWKAVNWGQVSSAYAKFNIRQRTL</sequence>
<name>A0A8K0UVZ2_9AGAR</name>
<feature type="domain" description="Manganese/iron superoxide dismutase C-terminal" evidence="2">
    <location>
        <begin position="233"/>
        <end position="291"/>
    </location>
</feature>
<gene>
    <name evidence="3" type="ORF">BXZ70DRAFT_1004992</name>
</gene>
<dbReference type="SUPFAM" id="SSF46609">
    <property type="entry name" value="Fe,Mn superoxide dismutase (SOD), N-terminal domain"/>
    <property type="match status" value="1"/>
</dbReference>